<accession>A0A5B7EUD5</accession>
<name>A0A5B7EUD5_PORTR</name>
<dbReference type="OrthoDB" id="203339at2759"/>
<organism evidence="2 3">
    <name type="scientific">Portunus trituberculatus</name>
    <name type="common">Swimming crab</name>
    <name type="synonym">Neptunus trituberculatus</name>
    <dbReference type="NCBI Taxonomy" id="210409"/>
    <lineage>
        <taxon>Eukaryota</taxon>
        <taxon>Metazoa</taxon>
        <taxon>Ecdysozoa</taxon>
        <taxon>Arthropoda</taxon>
        <taxon>Crustacea</taxon>
        <taxon>Multicrustacea</taxon>
        <taxon>Malacostraca</taxon>
        <taxon>Eumalacostraca</taxon>
        <taxon>Eucarida</taxon>
        <taxon>Decapoda</taxon>
        <taxon>Pleocyemata</taxon>
        <taxon>Brachyura</taxon>
        <taxon>Eubrachyura</taxon>
        <taxon>Portunoidea</taxon>
        <taxon>Portunidae</taxon>
        <taxon>Portuninae</taxon>
        <taxon>Portunus</taxon>
    </lineage>
</organism>
<dbReference type="EMBL" id="VSRR010003607">
    <property type="protein sequence ID" value="MPC36786.1"/>
    <property type="molecule type" value="Genomic_DNA"/>
</dbReference>
<sequence>MHLTRPLKDRPPREGDQVVLAVREGAKGAEAWDVAPVSVTSVPLKSRNRTPRKQQGKEDMQAKIYACVFTAKTLAGRDHRQLQELIPLVLQHNGLPAVYIPRSALTANTRTNTRLSRRGHPGPMGKMEDATPPSGKQEEDDGWVIKKKLRRRPTGNPWVLPKDKRITKPSIALRESPTITRLRQEKRTGKIREDVLTGVYIHEENRFMGHTKGYSGFDGYLSFPYPKKKAVNQ</sequence>
<protein>
    <submittedName>
        <fullName evidence="2">Uncharacterized protein</fullName>
    </submittedName>
</protein>
<feature type="region of interest" description="Disordered" evidence="1">
    <location>
        <begin position="109"/>
        <end position="141"/>
    </location>
</feature>
<comment type="caution">
    <text evidence="2">The sequence shown here is derived from an EMBL/GenBank/DDBJ whole genome shotgun (WGS) entry which is preliminary data.</text>
</comment>
<evidence type="ECO:0000256" key="1">
    <source>
        <dbReference type="SAM" id="MobiDB-lite"/>
    </source>
</evidence>
<keyword evidence="3" id="KW-1185">Reference proteome</keyword>
<proteinExistence type="predicted"/>
<evidence type="ECO:0000313" key="3">
    <source>
        <dbReference type="Proteomes" id="UP000324222"/>
    </source>
</evidence>
<dbReference type="Proteomes" id="UP000324222">
    <property type="component" value="Unassembled WGS sequence"/>
</dbReference>
<gene>
    <name evidence="2" type="ORF">E2C01_030255</name>
</gene>
<evidence type="ECO:0000313" key="2">
    <source>
        <dbReference type="EMBL" id="MPC36786.1"/>
    </source>
</evidence>
<reference evidence="2 3" key="1">
    <citation type="submission" date="2019-05" db="EMBL/GenBank/DDBJ databases">
        <title>Another draft genome of Portunus trituberculatus and its Hox gene families provides insights of decapod evolution.</title>
        <authorList>
            <person name="Jeong J.-H."/>
            <person name="Song I."/>
            <person name="Kim S."/>
            <person name="Choi T."/>
            <person name="Kim D."/>
            <person name="Ryu S."/>
            <person name="Kim W."/>
        </authorList>
    </citation>
    <scope>NUCLEOTIDE SEQUENCE [LARGE SCALE GENOMIC DNA]</scope>
    <source>
        <tissue evidence="2">Muscle</tissue>
    </source>
</reference>
<dbReference type="AlphaFoldDB" id="A0A5B7EUD5"/>